<dbReference type="EMBL" id="CP068047">
    <property type="protein sequence ID" value="QQR36752.1"/>
    <property type="molecule type" value="Genomic_DNA"/>
</dbReference>
<dbReference type="Proteomes" id="UP000595460">
    <property type="component" value="Chromosome"/>
</dbReference>
<sequence>MNRIIRRLQLSEIQELLNWAATEGWNPGLDDAVAFQAADPNGFIGAFVDDVMVAGISAVAYDAHFGFIGLYICHPRWRGQGHARAVWDAAMAYLGDRTIGLDGVPQQQANYARMGFAGAYRTIRMSGMLTTPDRPLPSVQLEEIGAVDRQCFPARRDEFLRRWVAAPRMCSSRRTDGVLDGYAVSRACQEGHKIGPLFAQSVEAALELLAIRSGPIHIDVPAYQTGWIRELSRLGLERGFETQRMYRGRAPSIRADSVFGVSTLELG</sequence>
<dbReference type="PANTHER" id="PTHR47237">
    <property type="entry name" value="SLL0310 PROTEIN"/>
    <property type="match status" value="1"/>
</dbReference>
<keyword evidence="3" id="KW-1185">Reference proteome</keyword>
<reference evidence="2 3" key="1">
    <citation type="submission" date="2021-01" db="EMBL/GenBank/DDBJ databases">
        <title>Genome seq and assembly of Devosia sp. G19.</title>
        <authorList>
            <person name="Chhetri G."/>
        </authorList>
    </citation>
    <scope>NUCLEOTIDE SEQUENCE [LARGE SCALE GENOMIC DNA]</scope>
    <source>
        <strain evidence="2 3">G19</strain>
    </source>
</reference>
<dbReference type="InterPro" id="IPR052729">
    <property type="entry name" value="Acyl/Acetyltrans_Enzymes"/>
</dbReference>
<accession>A0ABX7BZ17</accession>
<dbReference type="Pfam" id="PF18014">
    <property type="entry name" value="Acetyltransf_18"/>
    <property type="match status" value="1"/>
</dbReference>
<name>A0ABX7BZ17_9HYPH</name>
<protein>
    <submittedName>
        <fullName evidence="2">GNAT family N-acetyltransferase</fullName>
    </submittedName>
</protein>
<dbReference type="Pfam" id="PF00583">
    <property type="entry name" value="Acetyltransf_1"/>
    <property type="match status" value="1"/>
</dbReference>
<dbReference type="RefSeq" id="WP_201659256.1">
    <property type="nucleotide sequence ID" value="NZ_CP068047.1"/>
</dbReference>
<evidence type="ECO:0000313" key="2">
    <source>
        <dbReference type="EMBL" id="QQR36752.1"/>
    </source>
</evidence>
<feature type="domain" description="N-acetyltransferase" evidence="1">
    <location>
        <begin position="3"/>
        <end position="135"/>
    </location>
</feature>
<evidence type="ECO:0000313" key="3">
    <source>
        <dbReference type="Proteomes" id="UP000595460"/>
    </source>
</evidence>
<organism evidence="2 3">
    <name type="scientific">Devosia oryziradicis</name>
    <dbReference type="NCBI Taxonomy" id="2801335"/>
    <lineage>
        <taxon>Bacteria</taxon>
        <taxon>Pseudomonadati</taxon>
        <taxon>Pseudomonadota</taxon>
        <taxon>Alphaproteobacteria</taxon>
        <taxon>Hyphomicrobiales</taxon>
        <taxon>Devosiaceae</taxon>
        <taxon>Devosia</taxon>
    </lineage>
</organism>
<dbReference type="SUPFAM" id="SSF55729">
    <property type="entry name" value="Acyl-CoA N-acyltransferases (Nat)"/>
    <property type="match status" value="1"/>
</dbReference>
<dbReference type="PROSITE" id="PS51186">
    <property type="entry name" value="GNAT"/>
    <property type="match status" value="1"/>
</dbReference>
<gene>
    <name evidence="2" type="ORF">JI749_03735</name>
</gene>
<dbReference type="InterPro" id="IPR016181">
    <property type="entry name" value="Acyl_CoA_acyltransferase"/>
</dbReference>
<dbReference type="PANTHER" id="PTHR47237:SF1">
    <property type="entry name" value="SLL0310 PROTEIN"/>
    <property type="match status" value="1"/>
</dbReference>
<dbReference type="CDD" id="cd04301">
    <property type="entry name" value="NAT_SF"/>
    <property type="match status" value="1"/>
</dbReference>
<dbReference type="Gene3D" id="3.40.630.90">
    <property type="match status" value="1"/>
</dbReference>
<dbReference type="InterPro" id="IPR041496">
    <property type="entry name" value="YitH/HolE_GNAT"/>
</dbReference>
<dbReference type="Gene3D" id="3.40.630.30">
    <property type="match status" value="1"/>
</dbReference>
<evidence type="ECO:0000259" key="1">
    <source>
        <dbReference type="PROSITE" id="PS51186"/>
    </source>
</evidence>
<dbReference type="InterPro" id="IPR000182">
    <property type="entry name" value="GNAT_dom"/>
</dbReference>
<proteinExistence type="predicted"/>